<feature type="transmembrane region" description="Helical" evidence="1">
    <location>
        <begin position="76"/>
        <end position="102"/>
    </location>
</feature>
<keyword evidence="3" id="KW-1185">Reference proteome</keyword>
<evidence type="ECO:0000313" key="2">
    <source>
        <dbReference type="EMBL" id="MEJ8644596.1"/>
    </source>
</evidence>
<evidence type="ECO:0000313" key="3">
    <source>
        <dbReference type="Proteomes" id="UP001382904"/>
    </source>
</evidence>
<keyword evidence="1" id="KW-0472">Membrane</keyword>
<name>A0ABU8U9M6_9ACTN</name>
<keyword evidence="1" id="KW-0812">Transmembrane</keyword>
<keyword evidence="1" id="KW-1133">Transmembrane helix</keyword>
<dbReference type="EMBL" id="JBBKAM010000002">
    <property type="protein sequence ID" value="MEJ8644596.1"/>
    <property type="molecule type" value="Genomic_DNA"/>
</dbReference>
<dbReference type="Proteomes" id="UP001382904">
    <property type="component" value="Unassembled WGS sequence"/>
</dbReference>
<organism evidence="2 3">
    <name type="scientific">Streptomyces caledonius</name>
    <dbReference type="NCBI Taxonomy" id="3134107"/>
    <lineage>
        <taxon>Bacteria</taxon>
        <taxon>Bacillati</taxon>
        <taxon>Actinomycetota</taxon>
        <taxon>Actinomycetes</taxon>
        <taxon>Kitasatosporales</taxon>
        <taxon>Streptomycetaceae</taxon>
        <taxon>Streptomyces</taxon>
    </lineage>
</organism>
<sequence>MTKISTPLHPDERRRWLPVAALFTVLAPVAVWLGQETSYLPRVWPPFTWAYVVPLAMVAATWIPPRTDVQLRRRRALGTVGCVLAFLYPHMLLVTVLALWAFSGS</sequence>
<comment type="caution">
    <text evidence="2">The sequence shown here is derived from an EMBL/GenBank/DDBJ whole genome shotgun (WGS) entry which is preliminary data.</text>
</comment>
<feature type="transmembrane region" description="Helical" evidence="1">
    <location>
        <begin position="16"/>
        <end position="34"/>
    </location>
</feature>
<gene>
    <name evidence="2" type="ORF">WKI68_31445</name>
</gene>
<reference evidence="2 3" key="1">
    <citation type="submission" date="2024-03" db="EMBL/GenBank/DDBJ databases">
        <title>Novel Streptomyces species of biotechnological and ecological value are a feature of Machair soil.</title>
        <authorList>
            <person name="Prole J.R."/>
            <person name="Goodfellow M."/>
            <person name="Allenby N."/>
            <person name="Ward A.C."/>
        </authorList>
    </citation>
    <scope>NUCLEOTIDE SEQUENCE [LARGE SCALE GENOMIC DNA]</scope>
    <source>
        <strain evidence="2 3">MS1.HAVA.3</strain>
    </source>
</reference>
<accession>A0ABU8U9M6</accession>
<feature type="transmembrane region" description="Helical" evidence="1">
    <location>
        <begin position="46"/>
        <end position="64"/>
    </location>
</feature>
<proteinExistence type="predicted"/>
<protein>
    <submittedName>
        <fullName evidence="2">Uncharacterized protein</fullName>
    </submittedName>
</protein>
<evidence type="ECO:0000256" key="1">
    <source>
        <dbReference type="SAM" id="Phobius"/>
    </source>
</evidence>